<sequence>MSSKTMTLGTGVIGPSKWRNNTLKEIKLSENVIHRSDRNCDLGRSSDPLPNLRDVVAELSNDEAHRYFREVRVVVSILRESLIDTNEEIKSLTRGREALEKTLEHIRKDIKLNRDSRSVRVSRPPREKNIDGADDLLHAEGMHLNNLKKSLETQLQTTQRQLQWLNSARRRLSAVLQERSRVQDLICAAIPSSSANATRSMFSGGRQSGMGFSMEREKTDFMTNAPPTDPLGPYTPESESALLEAKDARSHSASLRHDISNLIDKANKTQKSAHKSVNYGLTSKIAETAGLKQHLDVAHAENQHAQNRANRWYESTEKAWGYAKGPASSADFACRERLTRPVIRVFQRHPGTNLPEAQEIIRSNDGLLQSLHNTSRNIGLLKLAQLKLKDDISDKRSGMDIDSNVLRMRRRKADHRWVMSSSAF</sequence>
<dbReference type="Pfam" id="PF03148">
    <property type="entry name" value="Tektin"/>
    <property type="match status" value="1"/>
</dbReference>
<keyword evidence="3" id="KW-0175">Coiled coil</keyword>
<dbReference type="EMBL" id="KB293237">
    <property type="protein sequence ID" value="ELU16259.1"/>
    <property type="molecule type" value="Genomic_DNA"/>
</dbReference>
<reference evidence="5" key="3">
    <citation type="submission" date="2015-06" db="UniProtKB">
        <authorList>
            <consortium name="EnsemblMetazoa"/>
        </authorList>
    </citation>
    <scope>IDENTIFICATION</scope>
</reference>
<dbReference type="OMA" id="YTPECAT"/>
<keyword evidence="6" id="KW-1185">Reference proteome</keyword>
<dbReference type="EMBL" id="AMQN01004337">
    <property type="status" value="NOT_ANNOTATED_CDS"/>
    <property type="molecule type" value="Genomic_DNA"/>
</dbReference>
<dbReference type="InterPro" id="IPR048256">
    <property type="entry name" value="Tektin-like"/>
</dbReference>
<dbReference type="STRING" id="283909.R7VCB3"/>
<evidence type="ECO:0000256" key="1">
    <source>
        <dbReference type="ARBA" id="ARBA00004496"/>
    </source>
</evidence>
<dbReference type="PANTHER" id="PTHR35081:SF1">
    <property type="entry name" value="COILED-COIL DOMAIN-CONTAINING PROTEIN 105"/>
    <property type="match status" value="1"/>
</dbReference>
<dbReference type="InterPro" id="IPR038949">
    <property type="entry name" value="TEKTL1"/>
</dbReference>
<evidence type="ECO:0008006" key="7">
    <source>
        <dbReference type="Google" id="ProtNLM"/>
    </source>
</evidence>
<dbReference type="OrthoDB" id="9896158at2759"/>
<feature type="coiled-coil region" evidence="3">
    <location>
        <begin position="82"/>
        <end position="109"/>
    </location>
</feature>
<evidence type="ECO:0000256" key="2">
    <source>
        <dbReference type="ARBA" id="ARBA00022490"/>
    </source>
</evidence>
<evidence type="ECO:0000313" key="5">
    <source>
        <dbReference type="EnsemblMetazoa" id="CapteP194748"/>
    </source>
</evidence>
<name>R7VCB3_CAPTE</name>
<proteinExistence type="predicted"/>
<dbReference type="HOGENOM" id="CLU_047569_0_0_1"/>
<dbReference type="PANTHER" id="PTHR35081">
    <property type="entry name" value="COILED-COIL DOMAIN-CONTAINING PROTEIN 105"/>
    <property type="match status" value="1"/>
</dbReference>
<evidence type="ECO:0000313" key="6">
    <source>
        <dbReference type="Proteomes" id="UP000014760"/>
    </source>
</evidence>
<organism evidence="4">
    <name type="scientific">Capitella teleta</name>
    <name type="common">Polychaete worm</name>
    <dbReference type="NCBI Taxonomy" id="283909"/>
    <lineage>
        <taxon>Eukaryota</taxon>
        <taxon>Metazoa</taxon>
        <taxon>Spiralia</taxon>
        <taxon>Lophotrochozoa</taxon>
        <taxon>Annelida</taxon>
        <taxon>Polychaeta</taxon>
        <taxon>Sedentaria</taxon>
        <taxon>Scolecida</taxon>
        <taxon>Capitellidae</taxon>
        <taxon>Capitella</taxon>
    </lineage>
</organism>
<dbReference type="Proteomes" id="UP000014760">
    <property type="component" value="Unassembled WGS sequence"/>
</dbReference>
<dbReference type="GO" id="GO:0005737">
    <property type="term" value="C:cytoplasm"/>
    <property type="evidence" value="ECO:0007669"/>
    <property type="project" value="UniProtKB-SubCell"/>
</dbReference>
<evidence type="ECO:0000313" key="4">
    <source>
        <dbReference type="EMBL" id="ELU16259.1"/>
    </source>
</evidence>
<comment type="subcellular location">
    <subcellularLocation>
        <location evidence="1">Cytoplasm</location>
    </subcellularLocation>
</comment>
<dbReference type="AlphaFoldDB" id="R7VCB3"/>
<protein>
    <recommendedName>
        <fullName evidence="7">Tektin</fullName>
    </recommendedName>
</protein>
<keyword evidence="2" id="KW-0963">Cytoplasm</keyword>
<reference evidence="6" key="1">
    <citation type="submission" date="2012-12" db="EMBL/GenBank/DDBJ databases">
        <authorList>
            <person name="Hellsten U."/>
            <person name="Grimwood J."/>
            <person name="Chapman J.A."/>
            <person name="Shapiro H."/>
            <person name="Aerts A."/>
            <person name="Otillar R.P."/>
            <person name="Terry A.Y."/>
            <person name="Boore J.L."/>
            <person name="Simakov O."/>
            <person name="Marletaz F."/>
            <person name="Cho S.-J."/>
            <person name="Edsinger-Gonzales E."/>
            <person name="Havlak P."/>
            <person name="Kuo D.-H."/>
            <person name="Larsson T."/>
            <person name="Lv J."/>
            <person name="Arendt D."/>
            <person name="Savage R."/>
            <person name="Osoegawa K."/>
            <person name="de Jong P."/>
            <person name="Lindberg D.R."/>
            <person name="Seaver E.C."/>
            <person name="Weisblat D.A."/>
            <person name="Putnam N.H."/>
            <person name="Grigoriev I.V."/>
            <person name="Rokhsar D.S."/>
        </authorList>
    </citation>
    <scope>NUCLEOTIDE SEQUENCE</scope>
    <source>
        <strain evidence="6">I ESC-2004</strain>
    </source>
</reference>
<reference evidence="4 6" key="2">
    <citation type="journal article" date="2013" name="Nature">
        <title>Insights into bilaterian evolution from three spiralian genomes.</title>
        <authorList>
            <person name="Simakov O."/>
            <person name="Marletaz F."/>
            <person name="Cho S.J."/>
            <person name="Edsinger-Gonzales E."/>
            <person name="Havlak P."/>
            <person name="Hellsten U."/>
            <person name="Kuo D.H."/>
            <person name="Larsson T."/>
            <person name="Lv J."/>
            <person name="Arendt D."/>
            <person name="Savage R."/>
            <person name="Osoegawa K."/>
            <person name="de Jong P."/>
            <person name="Grimwood J."/>
            <person name="Chapman J.A."/>
            <person name="Shapiro H."/>
            <person name="Aerts A."/>
            <person name="Otillar R.P."/>
            <person name="Terry A.Y."/>
            <person name="Boore J.L."/>
            <person name="Grigoriev I.V."/>
            <person name="Lindberg D.R."/>
            <person name="Seaver E.C."/>
            <person name="Weisblat D.A."/>
            <person name="Putnam N.H."/>
            <person name="Rokhsar D.S."/>
        </authorList>
    </citation>
    <scope>NUCLEOTIDE SEQUENCE</scope>
    <source>
        <strain evidence="4 6">I ESC-2004</strain>
    </source>
</reference>
<gene>
    <name evidence="4" type="ORF">CAPTEDRAFT_194748</name>
</gene>
<evidence type="ECO:0000256" key="3">
    <source>
        <dbReference type="SAM" id="Coils"/>
    </source>
</evidence>
<dbReference type="EnsemblMetazoa" id="CapteT194748">
    <property type="protein sequence ID" value="CapteP194748"/>
    <property type="gene ID" value="CapteG194748"/>
</dbReference>
<accession>R7VCB3</accession>
<dbReference type="GO" id="GO:0005929">
    <property type="term" value="C:cilium"/>
    <property type="evidence" value="ECO:0007669"/>
    <property type="project" value="UniProtKB-ARBA"/>
</dbReference>